<dbReference type="InterPro" id="IPR037126">
    <property type="entry name" value="PdaC/RsiV-like_sf"/>
</dbReference>
<feature type="domain" description="DUF3298" evidence="1">
    <location>
        <begin position="178"/>
        <end position="254"/>
    </location>
</feature>
<keyword evidence="5" id="KW-1185">Reference proteome</keyword>
<evidence type="ECO:0000259" key="1">
    <source>
        <dbReference type="Pfam" id="PF11738"/>
    </source>
</evidence>
<dbReference type="Pfam" id="PF13739">
    <property type="entry name" value="PdaC"/>
    <property type="match status" value="1"/>
</dbReference>
<accession>A0A2N0TV11</accession>
<reference evidence="3 5" key="2">
    <citation type="submission" date="2016-09" db="EMBL/GenBank/DDBJ databases">
        <title>Genome Sequence of Salegentibacter salarius,Isolated from a Marine Solar Saltern of the Yellow Sea in South Korea.</title>
        <authorList>
            <person name="Zheng Q."/>
            <person name="Liu Y."/>
        </authorList>
    </citation>
    <scope>NUCLEOTIDE SEQUENCE [LARGE SCALE GENOMIC DNA]</scope>
    <source>
        <strain evidence="3 5">KCTC 12974</strain>
    </source>
</reference>
<dbReference type="Gene3D" id="3.30.565.40">
    <property type="entry name" value="Fervidobacterium nodosum Rt17-B1 like"/>
    <property type="match status" value="1"/>
</dbReference>
<dbReference type="EMBL" id="LKTR01000023">
    <property type="protein sequence ID" value="PKD18498.1"/>
    <property type="molecule type" value="Genomic_DNA"/>
</dbReference>
<dbReference type="Proteomes" id="UP000232533">
    <property type="component" value="Unassembled WGS sequence"/>
</dbReference>
<dbReference type="RefSeq" id="WP_070054470.1">
    <property type="nucleotide sequence ID" value="NZ_FVZF01000003.1"/>
</dbReference>
<dbReference type="OrthoDB" id="594879at2"/>
<proteinExistence type="predicted"/>
<dbReference type="EMBL" id="MJBR01000023">
    <property type="protein sequence ID" value="OEY72177.1"/>
    <property type="molecule type" value="Genomic_DNA"/>
</dbReference>
<protein>
    <recommendedName>
        <fullName evidence="7">Deacetylase PdaC domain-containing protein</fullName>
    </recommendedName>
</protein>
<evidence type="ECO:0000259" key="2">
    <source>
        <dbReference type="Pfam" id="PF13739"/>
    </source>
</evidence>
<organism evidence="4 6">
    <name type="scientific">Salegentibacter salarius</name>
    <dbReference type="NCBI Taxonomy" id="435906"/>
    <lineage>
        <taxon>Bacteria</taxon>
        <taxon>Pseudomonadati</taxon>
        <taxon>Bacteroidota</taxon>
        <taxon>Flavobacteriia</taxon>
        <taxon>Flavobacteriales</taxon>
        <taxon>Flavobacteriaceae</taxon>
        <taxon>Salegentibacter</taxon>
    </lineage>
</organism>
<comment type="caution">
    <text evidence="4">The sequence shown here is derived from an EMBL/GenBank/DDBJ whole genome shotgun (WGS) entry which is preliminary data.</text>
</comment>
<evidence type="ECO:0000313" key="6">
    <source>
        <dbReference type="Proteomes" id="UP000232533"/>
    </source>
</evidence>
<evidence type="ECO:0000313" key="5">
    <source>
        <dbReference type="Proteomes" id="UP000176009"/>
    </source>
</evidence>
<dbReference type="InterPro" id="IPR021729">
    <property type="entry name" value="DUF3298"/>
</dbReference>
<feature type="domain" description="Deacetylase PdaC" evidence="2">
    <location>
        <begin position="53"/>
        <end position="157"/>
    </location>
</feature>
<evidence type="ECO:0000313" key="3">
    <source>
        <dbReference type="EMBL" id="OEY72177.1"/>
    </source>
</evidence>
<dbReference type="Pfam" id="PF11738">
    <property type="entry name" value="DUF3298"/>
    <property type="match status" value="1"/>
</dbReference>
<reference evidence="4 6" key="1">
    <citation type="submission" date="2015-10" db="EMBL/GenBank/DDBJ databases">
        <title>Draft genome sequence of Salegentibacter salinarum KCTC 12975.</title>
        <authorList>
            <person name="Lin W."/>
            <person name="Zheng Q."/>
        </authorList>
    </citation>
    <scope>NUCLEOTIDE SEQUENCE [LARGE SCALE GENOMIC DNA]</scope>
    <source>
        <strain evidence="4 6">KCTC 12974</strain>
    </source>
</reference>
<dbReference type="AlphaFoldDB" id="A0A2N0TV11"/>
<sequence length="263" mass="30488">MFQKLVPIIAIFLLFTSCRDEKTDTRVKQVKGDTEALSFYDEGLLPKDFEACKNAKCPKIRVNYLQFREDREAARAMNRYNEKILTKIFNNTEEDTNAENIKAAVQEFINDYQNFKNDFPYSQAGYEVEISQAVISQTKELLTLETDFYIFTGGAHGYGATRYANFNIKSGELLEKDDLFSNLEAFKDFAEKEFRKKYKIPEGENINAKGFFFENDKFALPENIAVTKNRVILVYNRYEAASYAEGELKLSIPKNKVAQWLIY</sequence>
<dbReference type="Gene3D" id="3.90.640.20">
    <property type="entry name" value="Heat-shock cognate protein, ATPase"/>
    <property type="match status" value="1"/>
</dbReference>
<dbReference type="PROSITE" id="PS51257">
    <property type="entry name" value="PROKAR_LIPOPROTEIN"/>
    <property type="match status" value="1"/>
</dbReference>
<evidence type="ECO:0000313" key="4">
    <source>
        <dbReference type="EMBL" id="PKD18498.1"/>
    </source>
</evidence>
<evidence type="ECO:0008006" key="7">
    <source>
        <dbReference type="Google" id="ProtNLM"/>
    </source>
</evidence>
<gene>
    <name evidence="4" type="ORF">APR40_02725</name>
    <name evidence="3" type="ORF">BHS39_02725</name>
</gene>
<dbReference type="InterPro" id="IPR025303">
    <property type="entry name" value="PdaC"/>
</dbReference>
<name>A0A2N0TV11_9FLAO</name>
<dbReference type="Proteomes" id="UP000176009">
    <property type="component" value="Unassembled WGS sequence"/>
</dbReference>